<feature type="transmembrane region" description="Helical" evidence="6">
    <location>
        <begin position="129"/>
        <end position="154"/>
    </location>
</feature>
<keyword evidence="5 6" id="KW-0472">Membrane</keyword>
<feature type="transmembrane region" description="Helical" evidence="6">
    <location>
        <begin position="42"/>
        <end position="66"/>
    </location>
</feature>
<dbReference type="PANTHER" id="PTHR30250:SF26">
    <property type="entry name" value="PSMA PROTEIN"/>
    <property type="match status" value="1"/>
</dbReference>
<proteinExistence type="predicted"/>
<comment type="caution">
    <text evidence="7">The sequence shown here is derived from an EMBL/GenBank/DDBJ whole genome shotgun (WGS) entry which is preliminary data.</text>
</comment>
<feature type="transmembrane region" description="Helical" evidence="6">
    <location>
        <begin position="87"/>
        <end position="109"/>
    </location>
</feature>
<dbReference type="Pfam" id="PF13440">
    <property type="entry name" value="Polysacc_synt_3"/>
    <property type="match status" value="1"/>
</dbReference>
<sequence>MAVKKGPSDLLSNSAWNATAFAVAVLLNLAILPFVIFRLGLAAFGVAGLVMACVAPALMFSNALGLSTARELAQRLEPTDRDAARRFFATALALATLMGGPIAILLGLAGAPLARLGFHLGGSAADDLWLAFALASAGWLFQCLFAVFLALFTARQDYRRIASISIAGTVVTTVSMLLLIPYAPRASTFLGCQALGFATNLLMAFAWSRHAIGDWLARPTLDRSALRALVKLGGWQVAAQSGALFAGQADRYLLGALLQPQFVGFYGVAQRLEEAVYIGVLKIGEILFPFFSTLQKEDDDRKVDLLLRSSWVLNVLAASALGGLIPVAGALLYRWTGAEVAAEAHLVLVVLAISGILGSSANVFAFYLLSQGRSSSNALISLVTGIFTLATSVIALPYFGWQAAGWSSCVGMVAQMVVTVLLLRRTFSLSAMWSRMVHFALIPLGTGIAVALALRSQLSHVLFDHWPSWWYVVSLYGASAATIFVAAVAASQLGPYRAVCWRDLRIIMTRFLPFRAA</sequence>
<feature type="transmembrane region" description="Helical" evidence="6">
    <location>
        <begin position="405"/>
        <end position="424"/>
    </location>
</feature>
<keyword evidence="4 6" id="KW-1133">Transmembrane helix</keyword>
<dbReference type="PANTHER" id="PTHR30250">
    <property type="entry name" value="PST FAMILY PREDICTED COLANIC ACID TRANSPORTER"/>
    <property type="match status" value="1"/>
</dbReference>
<evidence type="ECO:0000313" key="7">
    <source>
        <dbReference type="EMBL" id="RXG94533.1"/>
    </source>
</evidence>
<feature type="transmembrane region" description="Helical" evidence="6">
    <location>
        <begin position="436"/>
        <end position="456"/>
    </location>
</feature>
<protein>
    <recommendedName>
        <fullName evidence="9">Polysaccharide biosynthesis protein C-terminal domain-containing protein</fullName>
    </recommendedName>
</protein>
<feature type="transmembrane region" description="Helical" evidence="6">
    <location>
        <begin position="468"/>
        <end position="489"/>
    </location>
</feature>
<organism evidence="7 8">
    <name type="scientific">Bradyrhizobium zhanjiangense</name>
    <dbReference type="NCBI Taxonomy" id="1325107"/>
    <lineage>
        <taxon>Bacteria</taxon>
        <taxon>Pseudomonadati</taxon>
        <taxon>Pseudomonadota</taxon>
        <taxon>Alphaproteobacteria</taxon>
        <taxon>Hyphomicrobiales</taxon>
        <taxon>Nitrobacteraceae</taxon>
        <taxon>Bradyrhizobium</taxon>
    </lineage>
</organism>
<name>A0A4Q0QLC9_9BRAD</name>
<dbReference type="EMBL" id="RKMK01000018">
    <property type="protein sequence ID" value="RXG94533.1"/>
    <property type="molecule type" value="Genomic_DNA"/>
</dbReference>
<reference evidence="7 8" key="1">
    <citation type="submission" date="2018-11" db="EMBL/GenBank/DDBJ databases">
        <title>Bradyrhizobium sp. nov., isolated from effective nodules of peanut in China.</title>
        <authorList>
            <person name="Li Y."/>
        </authorList>
    </citation>
    <scope>NUCLEOTIDE SEQUENCE [LARGE SCALE GENOMIC DNA]</scope>
    <source>
        <strain evidence="7 8">CCBAU 51770</strain>
    </source>
</reference>
<feature type="transmembrane region" description="Helical" evidence="6">
    <location>
        <begin position="378"/>
        <end position="399"/>
    </location>
</feature>
<comment type="subcellular location">
    <subcellularLocation>
        <location evidence="1">Cell membrane</location>
        <topology evidence="1">Multi-pass membrane protein</topology>
    </subcellularLocation>
</comment>
<evidence type="ECO:0000256" key="1">
    <source>
        <dbReference type="ARBA" id="ARBA00004651"/>
    </source>
</evidence>
<accession>A0A4Q0QLC9</accession>
<evidence type="ECO:0008006" key="9">
    <source>
        <dbReference type="Google" id="ProtNLM"/>
    </source>
</evidence>
<feature type="transmembrane region" description="Helical" evidence="6">
    <location>
        <begin position="15"/>
        <end position="36"/>
    </location>
</feature>
<keyword evidence="2" id="KW-1003">Cell membrane</keyword>
<feature type="transmembrane region" description="Helical" evidence="6">
    <location>
        <begin position="161"/>
        <end position="182"/>
    </location>
</feature>
<dbReference type="AlphaFoldDB" id="A0A4Q0QLC9"/>
<keyword evidence="3 6" id="KW-0812">Transmembrane</keyword>
<gene>
    <name evidence="7" type="ORF">EAS61_20420</name>
</gene>
<dbReference type="InterPro" id="IPR050833">
    <property type="entry name" value="Poly_Biosynth_Transport"/>
</dbReference>
<feature type="transmembrane region" description="Helical" evidence="6">
    <location>
        <begin position="188"/>
        <end position="208"/>
    </location>
</feature>
<evidence type="ECO:0000256" key="4">
    <source>
        <dbReference type="ARBA" id="ARBA00022989"/>
    </source>
</evidence>
<evidence type="ECO:0000256" key="2">
    <source>
        <dbReference type="ARBA" id="ARBA00022475"/>
    </source>
</evidence>
<evidence type="ECO:0000256" key="3">
    <source>
        <dbReference type="ARBA" id="ARBA00022692"/>
    </source>
</evidence>
<dbReference type="GO" id="GO:0005886">
    <property type="term" value="C:plasma membrane"/>
    <property type="evidence" value="ECO:0007669"/>
    <property type="project" value="UniProtKB-SubCell"/>
</dbReference>
<dbReference type="RefSeq" id="WP_128932682.1">
    <property type="nucleotide sequence ID" value="NZ_CP022221.1"/>
</dbReference>
<evidence type="ECO:0000313" key="8">
    <source>
        <dbReference type="Proteomes" id="UP000290174"/>
    </source>
</evidence>
<evidence type="ECO:0000256" key="6">
    <source>
        <dbReference type="SAM" id="Phobius"/>
    </source>
</evidence>
<feature type="transmembrane region" description="Helical" evidence="6">
    <location>
        <begin position="345"/>
        <end position="369"/>
    </location>
</feature>
<feature type="transmembrane region" description="Helical" evidence="6">
    <location>
        <begin position="311"/>
        <end position="333"/>
    </location>
</feature>
<evidence type="ECO:0000256" key="5">
    <source>
        <dbReference type="ARBA" id="ARBA00023136"/>
    </source>
</evidence>
<dbReference type="Proteomes" id="UP000290174">
    <property type="component" value="Unassembled WGS sequence"/>
</dbReference>